<feature type="transmembrane region" description="Helical" evidence="1">
    <location>
        <begin position="149"/>
        <end position="170"/>
    </location>
</feature>
<evidence type="ECO:0000313" key="3">
    <source>
        <dbReference type="Proteomes" id="UP000577891"/>
    </source>
</evidence>
<dbReference type="EMBL" id="JABEQE010000008">
    <property type="protein sequence ID" value="MBB2172629.1"/>
    <property type="molecule type" value="Genomic_DNA"/>
</dbReference>
<feature type="transmembrane region" description="Helical" evidence="1">
    <location>
        <begin position="88"/>
        <end position="107"/>
    </location>
</feature>
<feature type="transmembrane region" description="Helical" evidence="1">
    <location>
        <begin position="261"/>
        <end position="280"/>
    </location>
</feature>
<keyword evidence="1" id="KW-0472">Membrane</keyword>
<feature type="transmembrane region" description="Helical" evidence="1">
    <location>
        <begin position="58"/>
        <end position="76"/>
    </location>
</feature>
<comment type="caution">
    <text evidence="2">The sequence shown here is derived from an EMBL/GenBank/DDBJ whole genome shotgun (WGS) entry which is preliminary data.</text>
</comment>
<keyword evidence="1" id="KW-1133">Transmembrane helix</keyword>
<proteinExistence type="predicted"/>
<feature type="transmembrane region" description="Helical" evidence="1">
    <location>
        <begin position="119"/>
        <end position="137"/>
    </location>
</feature>
<accession>A0A7W4J0V1</accession>
<evidence type="ECO:0008006" key="4">
    <source>
        <dbReference type="Google" id="ProtNLM"/>
    </source>
</evidence>
<evidence type="ECO:0000313" key="2">
    <source>
        <dbReference type="EMBL" id="MBB2172629.1"/>
    </source>
</evidence>
<reference evidence="2 3" key="1">
    <citation type="submission" date="2020-04" db="EMBL/GenBank/DDBJ databases">
        <title>Description of novel Gluconacetobacter.</title>
        <authorList>
            <person name="Sombolestani A."/>
        </authorList>
    </citation>
    <scope>NUCLEOTIDE SEQUENCE [LARGE SCALE GENOMIC DNA]</scope>
    <source>
        <strain evidence="2 3">LMG 27724</strain>
    </source>
</reference>
<dbReference type="RefSeq" id="WP_182979167.1">
    <property type="nucleotide sequence ID" value="NZ_BAABGB010000022.1"/>
</dbReference>
<sequence>MDGNNASPSHEYGDLAREASLPAFFAPGSVRIKILCCLIAALPLFGEIFHYMSVIRPLWAFSKLFPALSLPLLLRLAYHERFPMMRQVLLSFAWLVMMPSIAAMFYFHEGFFTSVTAQVKLLPILYFFSFLALLLFLQPTLAEIARGFIILGAATAGILIVLWAVIPSSWYSGHYVIGTAPLFSADNRGHRIRMQMYFAIITLFFCYRRAFLERRLDYLLGVAIIFVVTLMIVRTRAMIIGCTGVMLINAFFWVRPLARVLLLVCAPFMLVAMFSTGYLASTFNTSASSGFDIRYITAQKASNFLGDHPVRWIFGVGTLSPTSKDTLIGYFHHFFFLADITWLGIVFEYGLIGALIFTLFEFRGILFYYRLRQRVEDDFLGALNDYLIYVLLISFFYPPTLTPGETATILAIFAYVWRAGGFDGGVSPNQTRLATNVAAPAGA</sequence>
<dbReference type="AlphaFoldDB" id="A0A7W4J0V1"/>
<keyword evidence="3" id="KW-1185">Reference proteome</keyword>
<feature type="transmembrane region" description="Helical" evidence="1">
    <location>
        <begin position="216"/>
        <end position="232"/>
    </location>
</feature>
<protein>
    <recommendedName>
        <fullName evidence="4">O-antigen ligase</fullName>
    </recommendedName>
</protein>
<name>A0A7W4J0V1_9PROT</name>
<feature type="transmembrane region" description="Helical" evidence="1">
    <location>
        <begin position="238"/>
        <end position="254"/>
    </location>
</feature>
<keyword evidence="1" id="KW-0812">Transmembrane</keyword>
<feature type="transmembrane region" description="Helical" evidence="1">
    <location>
        <begin position="190"/>
        <end position="207"/>
    </location>
</feature>
<feature type="transmembrane region" description="Helical" evidence="1">
    <location>
        <begin position="334"/>
        <end position="359"/>
    </location>
</feature>
<dbReference type="Proteomes" id="UP000577891">
    <property type="component" value="Unassembled WGS sequence"/>
</dbReference>
<feature type="transmembrane region" description="Helical" evidence="1">
    <location>
        <begin position="379"/>
        <end position="397"/>
    </location>
</feature>
<gene>
    <name evidence="2" type="ORF">HLH35_10960</name>
</gene>
<organism evidence="2 3">
    <name type="scientific">Gluconacetobacter asukensis</name>
    <dbReference type="NCBI Taxonomy" id="1017181"/>
    <lineage>
        <taxon>Bacteria</taxon>
        <taxon>Pseudomonadati</taxon>
        <taxon>Pseudomonadota</taxon>
        <taxon>Alphaproteobacteria</taxon>
        <taxon>Acetobacterales</taxon>
        <taxon>Acetobacteraceae</taxon>
        <taxon>Gluconacetobacter</taxon>
    </lineage>
</organism>
<evidence type="ECO:0000256" key="1">
    <source>
        <dbReference type="SAM" id="Phobius"/>
    </source>
</evidence>